<dbReference type="GO" id="GO:0016020">
    <property type="term" value="C:membrane"/>
    <property type="evidence" value="ECO:0007669"/>
    <property type="project" value="UniProtKB-SubCell"/>
</dbReference>
<dbReference type="InterPro" id="IPR050638">
    <property type="entry name" value="AA-Vitamin_Transporters"/>
</dbReference>
<dbReference type="PANTHER" id="PTHR32322">
    <property type="entry name" value="INNER MEMBRANE TRANSPORTER"/>
    <property type="match status" value="1"/>
</dbReference>
<reference evidence="7 8" key="1">
    <citation type="submission" date="2019-05" db="EMBL/GenBank/DDBJ databases">
        <title>Algicella ahnfeltiae gen. nov., sp. nov., a novel marine bacterium of the family Flavobacteriaceae isolated from a red alga.</title>
        <authorList>
            <person name="Nedashkovskaya O.I."/>
            <person name="Kukhlevskiy A.D."/>
            <person name="Kim S.-G."/>
            <person name="Zhukova N.V."/>
            <person name="Mikhailov V.V."/>
        </authorList>
    </citation>
    <scope>NUCLEOTIDE SEQUENCE [LARGE SCALE GENOMIC DNA]</scope>
    <source>
        <strain evidence="7 8">10Alg115</strain>
    </source>
</reference>
<comment type="subcellular location">
    <subcellularLocation>
        <location evidence="1">Membrane</location>
        <topology evidence="1">Multi-pass membrane protein</topology>
    </subcellularLocation>
</comment>
<organism evidence="7 8">
    <name type="scientific">Aureibaculum algae</name>
    <dbReference type="NCBI Taxonomy" id="2584122"/>
    <lineage>
        <taxon>Bacteria</taxon>
        <taxon>Pseudomonadati</taxon>
        <taxon>Bacteroidota</taxon>
        <taxon>Flavobacteriia</taxon>
        <taxon>Flavobacteriales</taxon>
        <taxon>Flavobacteriaceae</taxon>
        <taxon>Aureibaculum</taxon>
    </lineage>
</organism>
<gene>
    <name evidence="7" type="ORF">FF125_02580</name>
</gene>
<keyword evidence="2 5" id="KW-0812">Transmembrane</keyword>
<keyword evidence="4 5" id="KW-0472">Membrane</keyword>
<evidence type="ECO:0000256" key="3">
    <source>
        <dbReference type="ARBA" id="ARBA00022989"/>
    </source>
</evidence>
<feature type="transmembrane region" description="Helical" evidence="5">
    <location>
        <begin position="38"/>
        <end position="60"/>
    </location>
</feature>
<feature type="transmembrane region" description="Helical" evidence="5">
    <location>
        <begin position="12"/>
        <end position="32"/>
    </location>
</feature>
<evidence type="ECO:0000256" key="2">
    <source>
        <dbReference type="ARBA" id="ARBA00022692"/>
    </source>
</evidence>
<dbReference type="OrthoDB" id="1098926at2"/>
<dbReference type="PANTHER" id="PTHR32322:SF2">
    <property type="entry name" value="EAMA DOMAIN-CONTAINING PROTEIN"/>
    <property type="match status" value="1"/>
</dbReference>
<evidence type="ECO:0000256" key="4">
    <source>
        <dbReference type="ARBA" id="ARBA00023136"/>
    </source>
</evidence>
<sequence length="83" mass="9202">MRVFTIRLKENTTGICFAILWASAAIAMKIGITSSSPLTLAVIRFLIAGILMTSVLQFFLKEKLPSKSEWLKITVFGLLNITI</sequence>
<dbReference type="KEGG" id="fbe:FF125_02580"/>
<dbReference type="Proteomes" id="UP000306229">
    <property type="component" value="Chromosome"/>
</dbReference>
<evidence type="ECO:0000256" key="1">
    <source>
        <dbReference type="ARBA" id="ARBA00004141"/>
    </source>
</evidence>
<accession>A0A5B7TQ38</accession>
<protein>
    <recommendedName>
        <fullName evidence="6">EamA domain-containing protein</fullName>
    </recommendedName>
</protein>
<evidence type="ECO:0000256" key="5">
    <source>
        <dbReference type="SAM" id="Phobius"/>
    </source>
</evidence>
<dbReference type="Pfam" id="PF00892">
    <property type="entry name" value="EamA"/>
    <property type="match status" value="1"/>
</dbReference>
<evidence type="ECO:0000313" key="7">
    <source>
        <dbReference type="EMBL" id="QCX37374.1"/>
    </source>
</evidence>
<dbReference type="InterPro" id="IPR000620">
    <property type="entry name" value="EamA_dom"/>
</dbReference>
<evidence type="ECO:0000259" key="6">
    <source>
        <dbReference type="Pfam" id="PF00892"/>
    </source>
</evidence>
<proteinExistence type="predicted"/>
<dbReference type="EMBL" id="CP040749">
    <property type="protein sequence ID" value="QCX37374.1"/>
    <property type="molecule type" value="Genomic_DNA"/>
</dbReference>
<name>A0A5B7TQ38_9FLAO</name>
<keyword evidence="3 5" id="KW-1133">Transmembrane helix</keyword>
<dbReference type="AlphaFoldDB" id="A0A5B7TQ38"/>
<evidence type="ECO:0000313" key="8">
    <source>
        <dbReference type="Proteomes" id="UP000306229"/>
    </source>
</evidence>
<keyword evidence="8" id="KW-1185">Reference proteome</keyword>
<feature type="domain" description="EamA" evidence="6">
    <location>
        <begin position="13"/>
        <end position="82"/>
    </location>
</feature>